<dbReference type="EMBL" id="ML738689">
    <property type="protein sequence ID" value="KAE8158728.1"/>
    <property type="molecule type" value="Genomic_DNA"/>
</dbReference>
<dbReference type="OrthoDB" id="10416658at2759"/>
<protein>
    <submittedName>
        <fullName evidence="2">Uncharacterized protein</fullName>
    </submittedName>
</protein>
<keyword evidence="3" id="KW-1185">Reference proteome</keyword>
<dbReference type="AlphaFoldDB" id="A0A5N6UJD8"/>
<gene>
    <name evidence="2" type="ORF">BDV40DRAFT_10698</name>
</gene>
<keyword evidence="1" id="KW-0472">Membrane</keyword>
<organism evidence="2 3">
    <name type="scientific">Aspergillus tamarii</name>
    <dbReference type="NCBI Taxonomy" id="41984"/>
    <lineage>
        <taxon>Eukaryota</taxon>
        <taxon>Fungi</taxon>
        <taxon>Dikarya</taxon>
        <taxon>Ascomycota</taxon>
        <taxon>Pezizomycotina</taxon>
        <taxon>Eurotiomycetes</taxon>
        <taxon>Eurotiomycetidae</taxon>
        <taxon>Eurotiales</taxon>
        <taxon>Aspergillaceae</taxon>
        <taxon>Aspergillus</taxon>
        <taxon>Aspergillus subgen. Circumdati</taxon>
    </lineage>
</organism>
<feature type="transmembrane region" description="Helical" evidence="1">
    <location>
        <begin position="35"/>
        <end position="59"/>
    </location>
</feature>
<evidence type="ECO:0000256" key="1">
    <source>
        <dbReference type="SAM" id="Phobius"/>
    </source>
</evidence>
<accession>A0A5N6UJD8</accession>
<proteinExistence type="predicted"/>
<keyword evidence="1" id="KW-1133">Transmembrane helix</keyword>
<dbReference type="Proteomes" id="UP000326950">
    <property type="component" value="Unassembled WGS sequence"/>
</dbReference>
<evidence type="ECO:0000313" key="2">
    <source>
        <dbReference type="EMBL" id="KAE8158728.1"/>
    </source>
</evidence>
<keyword evidence="1" id="KW-0812">Transmembrane</keyword>
<sequence length="89" mass="10696">MLRYAIHTTYKYQVGWVLIMGSRTAMRGSYHADYVYVYGYVLWFDMSLCDFWVFLLCCFPWSMTLGWKNIGVYIASCFVVMYQFWDTLT</sequence>
<feature type="transmembrane region" description="Helical" evidence="1">
    <location>
        <begin position="66"/>
        <end position="85"/>
    </location>
</feature>
<name>A0A5N6UJD8_ASPTM</name>
<evidence type="ECO:0000313" key="3">
    <source>
        <dbReference type="Proteomes" id="UP000326950"/>
    </source>
</evidence>
<reference evidence="2 3" key="1">
    <citation type="submission" date="2019-04" db="EMBL/GenBank/DDBJ databases">
        <title>Friends and foes A comparative genomics study of 23 Aspergillus species from section Flavi.</title>
        <authorList>
            <consortium name="DOE Joint Genome Institute"/>
            <person name="Kjaerbolling I."/>
            <person name="Vesth T."/>
            <person name="Frisvad J.C."/>
            <person name="Nybo J.L."/>
            <person name="Theobald S."/>
            <person name="Kildgaard S."/>
            <person name="Isbrandt T."/>
            <person name="Kuo A."/>
            <person name="Sato A."/>
            <person name="Lyhne E.K."/>
            <person name="Kogle M.E."/>
            <person name="Wiebenga A."/>
            <person name="Kun R.S."/>
            <person name="Lubbers R.J."/>
            <person name="Makela M.R."/>
            <person name="Barry K."/>
            <person name="Chovatia M."/>
            <person name="Clum A."/>
            <person name="Daum C."/>
            <person name="Haridas S."/>
            <person name="He G."/>
            <person name="LaButti K."/>
            <person name="Lipzen A."/>
            <person name="Mondo S."/>
            <person name="Riley R."/>
            <person name="Salamov A."/>
            <person name="Simmons B.A."/>
            <person name="Magnuson J.K."/>
            <person name="Henrissat B."/>
            <person name="Mortensen U.H."/>
            <person name="Larsen T.O."/>
            <person name="Devries R.P."/>
            <person name="Grigoriev I.V."/>
            <person name="Machida M."/>
            <person name="Baker S.E."/>
            <person name="Andersen M.R."/>
        </authorList>
    </citation>
    <scope>NUCLEOTIDE SEQUENCE [LARGE SCALE GENOMIC DNA]</scope>
    <source>
        <strain evidence="2 3">CBS 117626</strain>
    </source>
</reference>